<accession>A0ACC5UCV3</accession>
<proteinExistence type="predicted"/>
<organism evidence="1 2">
    <name type="scientific">Pseudotamlana agarivorans</name>
    <dbReference type="NCBI Taxonomy" id="481183"/>
    <lineage>
        <taxon>Bacteria</taxon>
        <taxon>Pseudomonadati</taxon>
        <taxon>Bacteroidota</taxon>
        <taxon>Flavobacteriia</taxon>
        <taxon>Flavobacteriales</taxon>
        <taxon>Flavobacteriaceae</taxon>
        <taxon>Pseudotamlana</taxon>
    </lineage>
</organism>
<protein>
    <submittedName>
        <fullName evidence="1">Uncharacterized protein</fullName>
    </submittedName>
</protein>
<dbReference type="Proteomes" id="UP001647509">
    <property type="component" value="Unassembled WGS sequence"/>
</dbReference>
<dbReference type="EMBL" id="JAHKPD010000025">
    <property type="protein sequence ID" value="MBU2952130.1"/>
    <property type="molecule type" value="Genomic_DNA"/>
</dbReference>
<reference evidence="1" key="1">
    <citation type="submission" date="2021-05" db="EMBL/GenBank/DDBJ databases">
        <title>Draft genomes of bacteria isolated from model marine particles.</title>
        <authorList>
            <person name="Datta M.S."/>
            <person name="Schwartzman J.A."/>
            <person name="Enke T.N."/>
            <person name="Saavedra J."/>
            <person name="Cermak N."/>
            <person name="Cordero O.X."/>
        </authorList>
    </citation>
    <scope>NUCLEOTIDE SEQUENCE</scope>
    <source>
        <strain evidence="1">I2M19</strain>
    </source>
</reference>
<keyword evidence="2" id="KW-1185">Reference proteome</keyword>
<name>A0ACC5UCV3_9FLAO</name>
<evidence type="ECO:0000313" key="2">
    <source>
        <dbReference type="Proteomes" id="UP001647509"/>
    </source>
</evidence>
<gene>
    <name evidence="1" type="ORF">KO493_15625</name>
</gene>
<comment type="caution">
    <text evidence="1">The sequence shown here is derived from an EMBL/GenBank/DDBJ whole genome shotgun (WGS) entry which is preliminary data.</text>
</comment>
<evidence type="ECO:0000313" key="1">
    <source>
        <dbReference type="EMBL" id="MBU2952130.1"/>
    </source>
</evidence>
<sequence>MNLLKQISILIILINFMACQHKDELNDFDGHTFYRITDRDSEKIIFEPCDAYVASYRFEGNKIYHNWGQEEDVLLATTKKNHDGIFNIEVFNQNSQQQEQITISRIHNSDRFWSINNEVFIDSLDLNKIKVEKEICEEEEAKTMTKVSSNQLNFKKIMLEDFSLSNRKVVKPKTLYQNCFSEYDVQHLNEHFRELKTTIRSNVDYDFSTAPIKYTSLQENSIFHIFKDRFCENELIVLPKDCMKTIRLEVFCVEEITKEEDEEHVREEYYSYTLEKNNNVISITKIDGAG</sequence>